<dbReference type="PANTHER" id="PTHR38166:SF1">
    <property type="entry name" value="C2H2-TYPE DOMAIN-CONTAINING PROTEIN"/>
    <property type="match status" value="1"/>
</dbReference>
<comment type="caution">
    <text evidence="2">The sequence shown here is derived from an EMBL/GenBank/DDBJ whole genome shotgun (WGS) entry which is preliminary data.</text>
</comment>
<sequence length="982" mass="108541">MPIPSAADRRSVQQLAQCEPKTPPRSFRGRIKDKGKKYLNQFKPPGLFHSYTKDLGMVRWMSDPLKEKMTGFRREVAPVSDECERLAKLDATPFQDPPPEYQAANVTQGQQTLPQLGSERPLSLGLQQTETMPLLRAETPTKKTQSIWQLPDRLREYTTSIRSVKRRERRVTSAPVGPFSYNEGLTDLTGIGTQHGSVNRSTTAPQADANDLEMSNTRPNTPNNVQDDSEDPVGDLYSHPQTSTNSFQPLSVDGAPCDSGFFSATTENPSERDLPIRRASNDTAPTSIAESIFSWTRPSSTISSATSNWDALGRTSSQMTRASVSRKHPYMIPSSSVNNSRESHRLHREHDMEDYPLPIIPVQRSNTATPPRPISSWIACLDHSVSDQVTAAGWVAQQRRIHKNRMPELYREGVLIEEETESVLDPDECPQDKIETASKSGLSTIDEQGSEAGCSHHEEVVSMRPQSSSEHTDNGYLSIPRNGPVRDMVSSPETDNMTSIDSICSKDQMDQDTPGTSVADHPELGRLDEIDTSDADESMSEVSHETDESFHEAFDATSLDPALLTVAVTLKDRIASLVLAKVIEWVRSCSPGESSGNDSPGFGGAEDGDGGGRGSGGRGGAGKKRGREDGDGATGPGRGNGGDKDKRRKTDITPAELVPNLACPFVKGYPTKKWPCCEKKGWPSVHRIKEHIYRRHKVPIHCDRCFSTFTTEKLLKDHRREAVPCKVNEPCEMLGIDAEMKERLKCRKGIKNATEEAKWEHMYKILFPDAENIPSPYCDLQTLEAPMPPEVRAQYRSFLRREVPDRVIREVSDRLRNMPEFQFNPQLPERRLFEMISTSVWDAFDTVMPSMTSQTGLPTGQSTPDIDAATPEDQTQEPPATIRNRESAATEPSFNSLPGSTGSSAVHSSQAYSGDQLGTQPIVSGTATMSEGSSLQFTQPTEYAPIPSQFDSFTEFMGYDFDPVIFSPQDPFGGATTRLQPS</sequence>
<organism evidence="2 3">
    <name type="scientific">Fusarium duplospermum</name>
    <dbReference type="NCBI Taxonomy" id="1325734"/>
    <lineage>
        <taxon>Eukaryota</taxon>
        <taxon>Fungi</taxon>
        <taxon>Dikarya</taxon>
        <taxon>Ascomycota</taxon>
        <taxon>Pezizomycotina</taxon>
        <taxon>Sordariomycetes</taxon>
        <taxon>Hypocreomycetidae</taxon>
        <taxon>Hypocreales</taxon>
        <taxon>Nectriaceae</taxon>
        <taxon>Fusarium</taxon>
        <taxon>Fusarium solani species complex</taxon>
    </lineage>
</organism>
<dbReference type="AlphaFoldDB" id="A0A428P8L9"/>
<keyword evidence="3" id="KW-1185">Reference proteome</keyword>
<feature type="region of interest" description="Disordered" evidence="1">
    <location>
        <begin position="421"/>
        <end position="527"/>
    </location>
</feature>
<feature type="compositionally biased region" description="Polar residues" evidence="1">
    <location>
        <begin position="239"/>
        <end position="249"/>
    </location>
</feature>
<evidence type="ECO:0000256" key="1">
    <source>
        <dbReference type="SAM" id="MobiDB-lite"/>
    </source>
</evidence>
<name>A0A428P8L9_9HYPO</name>
<feature type="region of interest" description="Disordered" evidence="1">
    <location>
        <begin position="851"/>
        <end position="934"/>
    </location>
</feature>
<feature type="compositionally biased region" description="Polar residues" evidence="1">
    <location>
        <begin position="213"/>
        <end position="226"/>
    </location>
</feature>
<reference evidence="2 3" key="1">
    <citation type="submission" date="2017-06" db="EMBL/GenBank/DDBJ databases">
        <title>Comparative genomic analysis of Ambrosia Fusariam Clade fungi.</title>
        <authorList>
            <person name="Stajich J.E."/>
            <person name="Carrillo J."/>
            <person name="Kijimoto T."/>
            <person name="Eskalen A."/>
            <person name="O'Donnell K."/>
            <person name="Kasson M."/>
        </authorList>
    </citation>
    <scope>NUCLEOTIDE SEQUENCE [LARGE SCALE GENOMIC DNA]</scope>
    <source>
        <strain evidence="2 3">NRRL62584</strain>
    </source>
</reference>
<feature type="region of interest" description="Disordered" evidence="1">
    <location>
        <begin position="321"/>
        <end position="341"/>
    </location>
</feature>
<protein>
    <recommendedName>
        <fullName evidence="4">C2H2-type domain-containing protein</fullName>
    </recommendedName>
</protein>
<evidence type="ECO:0008006" key="4">
    <source>
        <dbReference type="Google" id="ProtNLM"/>
    </source>
</evidence>
<feature type="region of interest" description="Disordered" evidence="1">
    <location>
        <begin position="590"/>
        <end position="649"/>
    </location>
</feature>
<feature type="compositionally biased region" description="Polar residues" evidence="1">
    <location>
        <begin position="437"/>
        <end position="447"/>
    </location>
</feature>
<feature type="compositionally biased region" description="Gly residues" evidence="1">
    <location>
        <begin position="601"/>
        <end position="620"/>
    </location>
</feature>
<proteinExistence type="predicted"/>
<accession>A0A428P8L9</accession>
<feature type="region of interest" description="Disordered" evidence="1">
    <location>
        <begin position="1"/>
        <end position="30"/>
    </location>
</feature>
<feature type="compositionally biased region" description="Polar residues" evidence="1">
    <location>
        <begin position="491"/>
        <end position="502"/>
    </location>
</feature>
<feature type="compositionally biased region" description="Polar residues" evidence="1">
    <location>
        <begin position="890"/>
        <end position="934"/>
    </location>
</feature>
<feature type="compositionally biased region" description="Polar residues" evidence="1">
    <location>
        <begin position="851"/>
        <end position="864"/>
    </location>
</feature>
<dbReference type="EMBL" id="NKCI01000180">
    <property type="protein sequence ID" value="RSL49402.1"/>
    <property type="molecule type" value="Genomic_DNA"/>
</dbReference>
<feature type="compositionally biased region" description="Polar residues" evidence="1">
    <location>
        <begin position="191"/>
        <end position="205"/>
    </location>
</feature>
<evidence type="ECO:0000313" key="2">
    <source>
        <dbReference type="EMBL" id="RSL49402.1"/>
    </source>
</evidence>
<feature type="region of interest" description="Disordered" evidence="1">
    <location>
        <begin position="181"/>
        <end position="252"/>
    </location>
</feature>
<dbReference type="STRING" id="1325734.A0A428P8L9"/>
<dbReference type="Proteomes" id="UP000288168">
    <property type="component" value="Unassembled WGS sequence"/>
</dbReference>
<evidence type="ECO:0000313" key="3">
    <source>
        <dbReference type="Proteomes" id="UP000288168"/>
    </source>
</evidence>
<dbReference type="PANTHER" id="PTHR38166">
    <property type="entry name" value="C2H2-TYPE DOMAIN-CONTAINING PROTEIN-RELATED"/>
    <property type="match status" value="1"/>
</dbReference>
<gene>
    <name evidence="2" type="ORF">CEP54_012434</name>
</gene>
<dbReference type="OrthoDB" id="4161727at2759"/>